<sequence length="1319" mass="148034">MSSYSRVIHHATSILCSNKGSLALQQLHRKVFQRVEITEDDFWYIVKKCSRFVAVRNRERTDEWGTDCVIVAKTSLRLCKNYTKQDCRDCQELHLCKYFVYGNCRFGKGRKQCKFSHDVRSEHNYTLLRECTLHELHEDDLFLLLLQNDPTLLPEVCSHYNKGSGPHGACTFRDSCTKVHMCMHFVHDDCMFGPKCKRQHVIDQHGRRMLEERGLSGDIINDLPFVYQNLHRLNTPTTPYTAKERVGELVSSPVVKKEDRKEICLHFIRKNCRFQDQCIRVHFNLPYKWEVFDGNGWIRLHHTEDIERAFCDPRNTHSPGSRPVDFLTMTQESDPVRRLSTVSSVTKPAHYILTTEWLWYYKGDHENWIEFGRPDDKQRTTSLSSRELEEAYLADRSAEVTIMKGHRNYYLSFQDMYQRNPKHNTKRRVRRRPRFISIMEVENKTAPWPGATPPKDTSPHGNTDAASVDDEAQGIHLLLRPPDLLSPSHPPPLPPHSQPTLTPPPPWEHAPSLEEAWGSGDYLETLSFMGPEGEELALATPLPSHTYDPDDVASYDTSFPSRPTLPLSSSLLRPYTSPTSPLREGLPFTHPAQPEGYPHWDEEDYDLGDIFPLEPTELLLPDMNSLEEIVIPPPKTTPKLGITPTTTTKTHIHTQPPSPSPSTGPPPARDHKHPLVPSAGPTPPLTLSPTLWEGQGTSTPGVRPTSRVPPQPPVRPRVPPATPGRHPPLPPSNTTSLARPPMLRPPGREPIKPPPPPPVTEVPSNRPTTTTKATTVTTTTPGTLASITRTPPAPPGRQYLCNVTKPDMYLVRVVLPKSGSTVGFGQVRDILKREFNRSVELQFLRTPSSLAFRVVAGPLIFTAMSVVNALRQSTRSSSLFPTVSPLYGIPDHKYQIHSVLQFVPGHVDVRVCNFSQRVERGLLMAYTETRRRAHEFGNVTVQLLNITMGQAKPQGDQKVPVDITFALRDGRGYLLGSEVSGHLRHLSTVEFSFYLGFPVLQIAEPFHYPELNVSHHLRSSWVRTVLLGVQEQTVTERSFKARLERRLALLLEEGLGDGSQRPRWKRSTAVGNNSLQVVRVSRLAGSGRSLEVVYFVEGPEGERVPADATAATLNRLELQRAAIVLGHRVQRPLAQPVETLTVPPSETQSSSVWLIVGVVVPVLLAIFIIIILYWKLCGSEKLEFQPDAINTIQQRQKLQASSVKGFDFAKLHLGQHSKDDIMVIQEPGALPVPIKESTPSEGGDLNTPKSKGSSTKGARANRRRGRLSPSDGDSLGSDQSSGRESAEETTRHVGTPHEGKPHRNKTPKNGKRHGHFSLP</sequence>
<reference evidence="6" key="2">
    <citation type="submission" date="2014-03" db="EMBL/GenBank/DDBJ databases">
        <authorList>
            <person name="Genoscope - CEA"/>
        </authorList>
    </citation>
    <scope>NUCLEOTIDE SEQUENCE</scope>
</reference>
<evidence type="ECO:0000259" key="4">
    <source>
        <dbReference type="PROSITE" id="PS50103"/>
    </source>
</evidence>
<protein>
    <submittedName>
        <fullName evidence="6">Uncharacterized protein</fullName>
    </submittedName>
</protein>
<dbReference type="Pfam" id="PF12877">
    <property type="entry name" value="KIAA1549"/>
    <property type="match status" value="1"/>
</dbReference>
<feature type="region of interest" description="Disordered" evidence="2">
    <location>
        <begin position="481"/>
        <end position="513"/>
    </location>
</feature>
<keyword evidence="1" id="KW-0862">Zinc</keyword>
<keyword evidence="3" id="KW-1133">Transmembrane helix</keyword>
<keyword evidence="3" id="KW-0472">Membrane</keyword>
<evidence type="ECO:0000256" key="2">
    <source>
        <dbReference type="SAM" id="MobiDB-lite"/>
    </source>
</evidence>
<feature type="compositionally biased region" description="Pro residues" evidence="2">
    <location>
        <begin position="707"/>
        <end position="731"/>
    </location>
</feature>
<dbReference type="STRING" id="8022.A0A060WBC3"/>
<accession>A0A060WBC3</accession>
<dbReference type="PROSITE" id="PS50918">
    <property type="entry name" value="WWE"/>
    <property type="match status" value="1"/>
</dbReference>
<feature type="region of interest" description="Disordered" evidence="2">
    <location>
        <begin position="1231"/>
        <end position="1319"/>
    </location>
</feature>
<dbReference type="Pfam" id="PF24356">
    <property type="entry name" value="WHD_PARP12"/>
    <property type="match status" value="1"/>
</dbReference>
<feature type="region of interest" description="Disordered" evidence="2">
    <location>
        <begin position="570"/>
        <end position="603"/>
    </location>
</feature>
<feature type="compositionally biased region" description="Pro residues" evidence="2">
    <location>
        <begin position="656"/>
        <end position="667"/>
    </location>
</feature>
<feature type="domain" description="WWE" evidence="5">
    <location>
        <begin position="344"/>
        <end position="431"/>
    </location>
</feature>
<feature type="region of interest" description="Disordered" evidence="2">
    <location>
        <begin position="629"/>
        <end position="776"/>
    </location>
</feature>
<dbReference type="InterPro" id="IPR024606">
    <property type="entry name" value="KIAA1549"/>
</dbReference>
<dbReference type="PANTHER" id="PTHR21590:SF4">
    <property type="entry name" value="UPF0606 PROTEIN KIAA1549"/>
    <property type="match status" value="1"/>
</dbReference>
<feature type="domain" description="C3H1-type" evidence="4">
    <location>
        <begin position="95"/>
        <end position="120"/>
    </location>
</feature>
<dbReference type="PaxDb" id="8022-A0A060WBC3"/>
<dbReference type="GO" id="GO:0008270">
    <property type="term" value="F:zinc ion binding"/>
    <property type="evidence" value="ECO:0007669"/>
    <property type="project" value="UniProtKB-KW"/>
</dbReference>
<feature type="zinc finger region" description="C3H1-type" evidence="1">
    <location>
        <begin position="258"/>
        <end position="285"/>
    </location>
</feature>
<dbReference type="PROSITE" id="PS50103">
    <property type="entry name" value="ZF_C3H1"/>
    <property type="match status" value="3"/>
</dbReference>
<organism evidence="6 7">
    <name type="scientific">Oncorhynchus mykiss</name>
    <name type="common">Rainbow trout</name>
    <name type="synonym">Salmo gairdneri</name>
    <dbReference type="NCBI Taxonomy" id="8022"/>
    <lineage>
        <taxon>Eukaryota</taxon>
        <taxon>Metazoa</taxon>
        <taxon>Chordata</taxon>
        <taxon>Craniata</taxon>
        <taxon>Vertebrata</taxon>
        <taxon>Euteleostomi</taxon>
        <taxon>Actinopterygii</taxon>
        <taxon>Neopterygii</taxon>
        <taxon>Teleostei</taxon>
        <taxon>Protacanthopterygii</taxon>
        <taxon>Salmoniformes</taxon>
        <taxon>Salmonidae</taxon>
        <taxon>Salmoninae</taxon>
        <taxon>Oncorhynchus</taxon>
    </lineage>
</organism>
<evidence type="ECO:0000313" key="6">
    <source>
        <dbReference type="EMBL" id="CDQ64467.1"/>
    </source>
</evidence>
<dbReference type="SUPFAM" id="SSF117839">
    <property type="entry name" value="WWE domain"/>
    <property type="match status" value="1"/>
</dbReference>
<dbReference type="InterPro" id="IPR000571">
    <property type="entry name" value="Znf_CCCH"/>
</dbReference>
<feature type="region of interest" description="Disordered" evidence="2">
    <location>
        <begin position="442"/>
        <end position="467"/>
    </location>
</feature>
<evidence type="ECO:0000256" key="3">
    <source>
        <dbReference type="SAM" id="Phobius"/>
    </source>
</evidence>
<feature type="domain" description="C3H1-type" evidence="4">
    <location>
        <begin position="181"/>
        <end position="203"/>
    </location>
</feature>
<reference evidence="6" key="1">
    <citation type="journal article" date="2014" name="Nat. Commun.">
        <title>The rainbow trout genome provides novel insights into evolution after whole-genome duplication in vertebrates.</title>
        <authorList>
            <person name="Berthelot C."/>
            <person name="Brunet F."/>
            <person name="Chalopin D."/>
            <person name="Juanchich A."/>
            <person name="Bernard M."/>
            <person name="Noel B."/>
            <person name="Bento P."/>
            <person name="Da Silva C."/>
            <person name="Labadie K."/>
            <person name="Alberti A."/>
            <person name="Aury J.M."/>
            <person name="Louis A."/>
            <person name="Dehais P."/>
            <person name="Bardou P."/>
            <person name="Montfort J."/>
            <person name="Klopp C."/>
            <person name="Cabau C."/>
            <person name="Gaspin C."/>
            <person name="Thorgaard G.H."/>
            <person name="Boussaha M."/>
            <person name="Quillet E."/>
            <person name="Guyomard R."/>
            <person name="Galiana D."/>
            <person name="Bobe J."/>
            <person name="Volff J.N."/>
            <person name="Genet C."/>
            <person name="Wincker P."/>
            <person name="Jaillon O."/>
            <person name="Roest Crollius H."/>
            <person name="Guiguen Y."/>
        </authorList>
    </citation>
    <scope>NUCLEOTIDE SEQUENCE [LARGE SCALE GENOMIC DNA]</scope>
</reference>
<evidence type="ECO:0000259" key="5">
    <source>
        <dbReference type="PROSITE" id="PS50918"/>
    </source>
</evidence>
<feature type="transmembrane region" description="Helical" evidence="3">
    <location>
        <begin position="1152"/>
        <end position="1174"/>
    </location>
</feature>
<keyword evidence="3" id="KW-0812">Transmembrane</keyword>
<dbReference type="Gene3D" id="3.30.1370.210">
    <property type="match status" value="2"/>
</dbReference>
<feature type="compositionally biased region" description="Basic residues" evidence="2">
    <location>
        <begin position="1302"/>
        <end position="1319"/>
    </location>
</feature>
<evidence type="ECO:0000256" key="1">
    <source>
        <dbReference type="PROSITE-ProRule" id="PRU00723"/>
    </source>
</evidence>
<proteinExistence type="predicted"/>
<feature type="compositionally biased region" description="Basic and acidic residues" evidence="2">
    <location>
        <begin position="1284"/>
        <end position="1301"/>
    </location>
</feature>
<keyword evidence="1" id="KW-0479">Metal-binding</keyword>
<dbReference type="PANTHER" id="PTHR21590">
    <property type="entry name" value="SEA DOMAIN-CONTAINING PROTEIN"/>
    <property type="match status" value="1"/>
</dbReference>
<evidence type="ECO:0000313" key="7">
    <source>
        <dbReference type="Proteomes" id="UP000193380"/>
    </source>
</evidence>
<gene>
    <name evidence="6" type="ORF">GSONMT00071297001</name>
</gene>
<feature type="compositionally biased region" description="Polar residues" evidence="2">
    <location>
        <begin position="1247"/>
        <end position="1256"/>
    </location>
</feature>
<feature type="compositionally biased region" description="Low complexity" evidence="2">
    <location>
        <begin position="637"/>
        <end position="655"/>
    </location>
</feature>
<dbReference type="Pfam" id="PF25261">
    <property type="entry name" value="zf-CCCH_PARP12"/>
    <property type="match status" value="1"/>
</dbReference>
<dbReference type="Pfam" id="PF02825">
    <property type="entry name" value="WWE"/>
    <property type="match status" value="1"/>
</dbReference>
<name>A0A060WBC3_ONCMY</name>
<dbReference type="InterPro" id="IPR057602">
    <property type="entry name" value="Zfn-CCCH_PARP12"/>
</dbReference>
<dbReference type="SMART" id="SM00356">
    <property type="entry name" value="ZnF_C3H1"/>
    <property type="match status" value="3"/>
</dbReference>
<feature type="compositionally biased region" description="Low complexity" evidence="2">
    <location>
        <begin position="570"/>
        <end position="582"/>
    </location>
</feature>
<feature type="compositionally biased region" description="Low complexity" evidence="2">
    <location>
        <begin position="761"/>
        <end position="776"/>
    </location>
</feature>
<feature type="compositionally biased region" description="Pro residues" evidence="2">
    <location>
        <begin position="488"/>
        <end position="508"/>
    </location>
</feature>
<feature type="compositionally biased region" description="Low complexity" evidence="2">
    <location>
        <begin position="1268"/>
        <end position="1282"/>
    </location>
</feature>
<feature type="domain" description="C3H1-type" evidence="4">
    <location>
        <begin position="258"/>
        <end position="285"/>
    </location>
</feature>
<dbReference type="EMBL" id="FR904473">
    <property type="protein sequence ID" value="CDQ64467.1"/>
    <property type="molecule type" value="Genomic_DNA"/>
</dbReference>
<dbReference type="InterPro" id="IPR056226">
    <property type="entry name" value="WH_PARP12"/>
</dbReference>
<keyword evidence="1" id="KW-0863">Zinc-finger</keyword>
<dbReference type="InterPro" id="IPR004170">
    <property type="entry name" value="WWE_dom"/>
</dbReference>
<dbReference type="Pfam" id="PF23466">
    <property type="entry name" value="WWE_4"/>
    <property type="match status" value="1"/>
</dbReference>
<dbReference type="Proteomes" id="UP000193380">
    <property type="component" value="Unassembled WGS sequence"/>
</dbReference>
<dbReference type="Gene3D" id="3.30.720.50">
    <property type="match status" value="1"/>
</dbReference>
<feature type="zinc finger region" description="C3H1-type" evidence="1">
    <location>
        <begin position="95"/>
        <end position="120"/>
    </location>
</feature>
<feature type="zinc finger region" description="C3H1-type" evidence="1">
    <location>
        <begin position="181"/>
        <end position="203"/>
    </location>
</feature>
<dbReference type="InterPro" id="IPR037197">
    <property type="entry name" value="WWE_dom_sf"/>
</dbReference>